<dbReference type="SUPFAM" id="SSF103491">
    <property type="entry name" value="Preprotein translocase SecY subunit"/>
    <property type="match status" value="1"/>
</dbReference>
<evidence type="ECO:0000256" key="5">
    <source>
        <dbReference type="ARBA" id="ARBA00022989"/>
    </source>
</evidence>
<dbReference type="InterPro" id="IPR023201">
    <property type="entry name" value="SecY_dom_sf"/>
</dbReference>
<keyword evidence="2 8" id="KW-1003">Cell membrane</keyword>
<dbReference type="GO" id="GO:0065002">
    <property type="term" value="P:intracellular protein transmembrane transport"/>
    <property type="evidence" value="ECO:0007669"/>
    <property type="project" value="UniProtKB-UniRule"/>
</dbReference>
<feature type="transmembrane region" description="Helical" evidence="8">
    <location>
        <begin position="370"/>
        <end position="390"/>
    </location>
</feature>
<comment type="subunit">
    <text evidence="8">Component of the accessory SecA2/SecY2 protein translocase complex required to export cell wall proteins. May form heterotrimers with SecE and SecG subunits.</text>
</comment>
<dbReference type="InterPro" id="IPR002208">
    <property type="entry name" value="SecY/SEC61-alpha"/>
</dbReference>
<feature type="transmembrane region" description="Helical" evidence="8">
    <location>
        <begin position="12"/>
        <end position="34"/>
    </location>
</feature>
<feature type="transmembrane region" description="Helical" evidence="8">
    <location>
        <begin position="130"/>
        <end position="151"/>
    </location>
</feature>
<dbReference type="EMBL" id="LS483346">
    <property type="protein sequence ID" value="SQF34413.1"/>
    <property type="molecule type" value="Genomic_DNA"/>
</dbReference>
<name>A0A2X3VTS9_STRSA</name>
<dbReference type="NCBIfam" id="TIGR02920">
    <property type="entry name" value="acc_sec_Y2"/>
    <property type="match status" value="1"/>
</dbReference>
<feature type="transmembrane region" description="Helical" evidence="8">
    <location>
        <begin position="104"/>
        <end position="124"/>
    </location>
</feature>
<dbReference type="PIRSF" id="PIRSF004557">
    <property type="entry name" value="SecY"/>
    <property type="match status" value="1"/>
</dbReference>
<evidence type="ECO:0000313" key="11">
    <source>
        <dbReference type="Proteomes" id="UP000249623"/>
    </source>
</evidence>
<evidence type="ECO:0000256" key="3">
    <source>
        <dbReference type="ARBA" id="ARBA00022692"/>
    </source>
</evidence>
<feature type="transmembrane region" description="Helical" evidence="8">
    <location>
        <begin position="341"/>
        <end position="364"/>
    </location>
</feature>
<evidence type="ECO:0000256" key="9">
    <source>
        <dbReference type="NCBIfam" id="TIGR02920"/>
    </source>
</evidence>
<evidence type="ECO:0000256" key="2">
    <source>
        <dbReference type="ARBA" id="ARBA00022475"/>
    </source>
</evidence>
<comment type="subcellular location">
    <subcellularLocation>
        <location evidence="8">Cell membrane</location>
        <topology evidence="8">Multi-pass membrane protein</topology>
    </subcellularLocation>
</comment>
<dbReference type="PRINTS" id="PR00303">
    <property type="entry name" value="SECYTRNLCASE"/>
</dbReference>
<feature type="transmembrane region" description="Helical" evidence="8">
    <location>
        <begin position="248"/>
        <end position="268"/>
    </location>
</feature>
<comment type="function">
    <text evidence="8">Part of the accessory SecA2/SecY2 system specifically required for export of possible cell wall proteins. The central subunit of a protein translocation channel.</text>
</comment>
<keyword evidence="5 8" id="KW-1133">Transmembrane helix</keyword>
<dbReference type="PANTHER" id="PTHR10906">
    <property type="entry name" value="SECY/SEC61-ALPHA FAMILY MEMBER"/>
    <property type="match status" value="1"/>
</dbReference>
<gene>
    <name evidence="10" type="primary">secY_1</name>
    <name evidence="8" type="synonym">secY2</name>
    <name evidence="10" type="ORF">NCTC11085_00831</name>
</gene>
<evidence type="ECO:0000256" key="4">
    <source>
        <dbReference type="ARBA" id="ARBA00022927"/>
    </source>
</evidence>
<keyword evidence="7 8" id="KW-0472">Membrane</keyword>
<dbReference type="GO" id="GO:0005886">
    <property type="term" value="C:plasma membrane"/>
    <property type="evidence" value="ECO:0007669"/>
    <property type="project" value="UniProtKB-SubCell"/>
</dbReference>
<evidence type="ECO:0000256" key="7">
    <source>
        <dbReference type="ARBA" id="ARBA00023136"/>
    </source>
</evidence>
<evidence type="ECO:0000256" key="1">
    <source>
        <dbReference type="ARBA" id="ARBA00022448"/>
    </source>
</evidence>
<dbReference type="InterPro" id="IPR014269">
    <property type="entry name" value="SecY2"/>
</dbReference>
<organism evidence="10 11">
    <name type="scientific">Streptococcus sanguinis</name>
    <dbReference type="NCBI Taxonomy" id="1305"/>
    <lineage>
        <taxon>Bacteria</taxon>
        <taxon>Bacillati</taxon>
        <taxon>Bacillota</taxon>
        <taxon>Bacilli</taxon>
        <taxon>Lactobacillales</taxon>
        <taxon>Streptococcaceae</taxon>
        <taxon>Streptococcus</taxon>
    </lineage>
</organism>
<dbReference type="HAMAP" id="MF_01466">
    <property type="entry name" value="SecY2"/>
    <property type="match status" value="1"/>
</dbReference>
<evidence type="ECO:0000256" key="8">
    <source>
        <dbReference type="HAMAP-Rule" id="MF_01466"/>
    </source>
</evidence>
<feature type="transmembrane region" description="Helical" evidence="8">
    <location>
        <begin position="190"/>
        <end position="210"/>
    </location>
</feature>
<feature type="transmembrane region" description="Helical" evidence="8">
    <location>
        <begin position="158"/>
        <end position="178"/>
    </location>
</feature>
<dbReference type="AlphaFoldDB" id="A0A2X3VTS9"/>
<reference evidence="10 11" key="1">
    <citation type="submission" date="2018-06" db="EMBL/GenBank/DDBJ databases">
        <authorList>
            <consortium name="Pathogen Informatics"/>
            <person name="Doyle S."/>
        </authorList>
    </citation>
    <scope>NUCLEOTIDE SEQUENCE [LARGE SCALE GENOMIC DNA]</scope>
    <source>
        <strain evidence="10 11">NCTC11085</strain>
    </source>
</reference>
<dbReference type="NCBIfam" id="NF009082">
    <property type="entry name" value="PRK12417.1"/>
    <property type="match status" value="1"/>
</dbReference>
<keyword evidence="6 8" id="KW-0811">Translocation</keyword>
<evidence type="ECO:0000313" key="10">
    <source>
        <dbReference type="EMBL" id="SQF34413.1"/>
    </source>
</evidence>
<dbReference type="GO" id="GO:0006605">
    <property type="term" value="P:protein targeting"/>
    <property type="evidence" value="ECO:0007669"/>
    <property type="project" value="UniProtKB-UniRule"/>
</dbReference>
<comment type="similarity">
    <text evidence="8">Belongs to the SecY/SEC61-alpha family. SecY2 subfamily.</text>
</comment>
<protein>
    <recommendedName>
        <fullName evidence="8 9">Accessory Sec system protein translocase subunit SecY2</fullName>
    </recommendedName>
</protein>
<sequence>MKSFFKPVIIKKFLWTLFFLFIYVLGTKLTLPFIDMSKAAAMDGTSTTLNYATALMGGNLRSMSLFSVGLSPWMSSMLIWQMFAVSKRIGLSKLPLEVQERRRMLLTLVIALIQSVALVLNLPLQEAGGVDMTTIMVLDTLVLMAGTYFLIWLTDLNAAMGLGGSIMIVMASMIAYIPQDIWNSIQELKISSLWLTLMLVFSLVFLYLAVTVERSKYRIPVNKINIHNRFKKYSYLDIRLNPAGGMPIMYAMTLVSIPQYFLLIIHFLQPNNQLIEQWIEALSMGSPAWFILYLLTIFILALAFAFINISGDQIAERMQKSGEYIENVYPGAATRHYINGLVTYFAIVGAFYLILISGLPMLVVLLDIRYLRLSMIPGIFMIFIGMVFSIKDEVDALTLNDRYRSLL</sequence>
<keyword evidence="4 8" id="KW-0653">Protein transport</keyword>
<accession>A0A2X3VTS9</accession>
<feature type="transmembrane region" description="Helical" evidence="8">
    <location>
        <begin position="63"/>
        <end position="83"/>
    </location>
</feature>
<dbReference type="RefSeq" id="WP_002925318.1">
    <property type="nucleotide sequence ID" value="NZ_CP071430.1"/>
</dbReference>
<keyword evidence="3 8" id="KW-0812">Transmembrane</keyword>
<evidence type="ECO:0000256" key="6">
    <source>
        <dbReference type="ARBA" id="ARBA00023010"/>
    </source>
</evidence>
<dbReference type="Proteomes" id="UP000249623">
    <property type="component" value="Chromosome 1"/>
</dbReference>
<dbReference type="Gene3D" id="1.10.3370.10">
    <property type="entry name" value="SecY subunit domain"/>
    <property type="match status" value="1"/>
</dbReference>
<proteinExistence type="inferred from homology"/>
<dbReference type="Pfam" id="PF00344">
    <property type="entry name" value="SecY"/>
    <property type="match status" value="1"/>
</dbReference>
<feature type="transmembrane region" description="Helical" evidence="8">
    <location>
        <begin position="288"/>
        <end position="309"/>
    </location>
</feature>
<keyword evidence="1 8" id="KW-0813">Transport</keyword>